<dbReference type="GO" id="GO:0006508">
    <property type="term" value="P:proteolysis"/>
    <property type="evidence" value="ECO:0007669"/>
    <property type="project" value="UniProtKB-KW"/>
</dbReference>
<evidence type="ECO:0000313" key="8">
    <source>
        <dbReference type="Proteomes" id="UP000326241"/>
    </source>
</evidence>
<dbReference type="AlphaFoldDB" id="A0A5E6QMQ1"/>
<keyword evidence="5" id="KW-0482">Metalloprotease</keyword>
<dbReference type="InterPro" id="IPR025657">
    <property type="entry name" value="RadC_JAB"/>
</dbReference>
<dbReference type="Gene3D" id="3.40.140.10">
    <property type="entry name" value="Cytidine Deaminase, domain 2"/>
    <property type="match status" value="1"/>
</dbReference>
<protein>
    <recommendedName>
        <fullName evidence="6">MPN domain-containing protein</fullName>
    </recommendedName>
</protein>
<keyword evidence="1" id="KW-0645">Protease</keyword>
<keyword evidence="2" id="KW-0479">Metal-binding</keyword>
<accession>A0A5E6QMQ1</accession>
<dbReference type="PROSITE" id="PS01302">
    <property type="entry name" value="UPF0758"/>
    <property type="match status" value="1"/>
</dbReference>
<dbReference type="InterPro" id="IPR020891">
    <property type="entry name" value="UPF0758_CS"/>
</dbReference>
<sequence length="164" mass="18605">MLSINSQNHQTVNQDCPRYREDQLIQEAISILEQRIFKAGPCIDNPQVIKDYLRLKLTNESREIFSCVFLNSKHQVIAYEPLFFGTINTVSAHPRIILQRALELHSAAVIIAHNHPSGNLDPSEPDRSLTSFLRDLLSKIDVRLLDHIIIGKGDPYSFAEAGFI</sequence>
<dbReference type="NCBIfam" id="TIGR00608">
    <property type="entry name" value="radc"/>
    <property type="match status" value="1"/>
</dbReference>
<dbReference type="Proteomes" id="UP000326241">
    <property type="component" value="Unassembled WGS sequence"/>
</dbReference>
<dbReference type="Pfam" id="PF04002">
    <property type="entry name" value="RadC"/>
    <property type="match status" value="1"/>
</dbReference>
<evidence type="ECO:0000256" key="3">
    <source>
        <dbReference type="ARBA" id="ARBA00022801"/>
    </source>
</evidence>
<evidence type="ECO:0000256" key="2">
    <source>
        <dbReference type="ARBA" id="ARBA00022723"/>
    </source>
</evidence>
<dbReference type="CDD" id="cd08071">
    <property type="entry name" value="MPN_DUF2466"/>
    <property type="match status" value="1"/>
</dbReference>
<dbReference type="RefSeq" id="WP_150774184.1">
    <property type="nucleotide sequence ID" value="NZ_CABVGZ010000006.1"/>
</dbReference>
<organism evidence="7 8">
    <name type="scientific">Pseudomonas fluorescens</name>
    <dbReference type="NCBI Taxonomy" id="294"/>
    <lineage>
        <taxon>Bacteria</taxon>
        <taxon>Pseudomonadati</taxon>
        <taxon>Pseudomonadota</taxon>
        <taxon>Gammaproteobacteria</taxon>
        <taxon>Pseudomonadales</taxon>
        <taxon>Pseudomonadaceae</taxon>
        <taxon>Pseudomonas</taxon>
    </lineage>
</organism>
<dbReference type="PANTHER" id="PTHR30471:SF3">
    <property type="entry name" value="UPF0758 PROTEIN YEES-RELATED"/>
    <property type="match status" value="1"/>
</dbReference>
<keyword evidence="4" id="KW-0862">Zinc</keyword>
<dbReference type="InterPro" id="IPR001405">
    <property type="entry name" value="UPF0758"/>
</dbReference>
<evidence type="ECO:0000313" key="7">
    <source>
        <dbReference type="EMBL" id="VVM53485.1"/>
    </source>
</evidence>
<feature type="domain" description="MPN" evidence="6">
    <location>
        <begin position="42"/>
        <end position="164"/>
    </location>
</feature>
<evidence type="ECO:0000259" key="6">
    <source>
        <dbReference type="PROSITE" id="PS50249"/>
    </source>
</evidence>
<dbReference type="EMBL" id="CABVGZ010000006">
    <property type="protein sequence ID" value="VVM53485.1"/>
    <property type="molecule type" value="Genomic_DNA"/>
</dbReference>
<evidence type="ECO:0000256" key="4">
    <source>
        <dbReference type="ARBA" id="ARBA00022833"/>
    </source>
</evidence>
<evidence type="ECO:0000256" key="1">
    <source>
        <dbReference type="ARBA" id="ARBA00022670"/>
    </source>
</evidence>
<gene>
    <name evidence="7" type="ORF">PS624_00908</name>
</gene>
<proteinExistence type="predicted"/>
<evidence type="ECO:0000256" key="5">
    <source>
        <dbReference type="ARBA" id="ARBA00023049"/>
    </source>
</evidence>
<dbReference type="InterPro" id="IPR037518">
    <property type="entry name" value="MPN"/>
</dbReference>
<name>A0A5E6QMQ1_PSEFL</name>
<reference evidence="7 8" key="1">
    <citation type="submission" date="2019-09" db="EMBL/GenBank/DDBJ databases">
        <authorList>
            <person name="Chandra G."/>
            <person name="Truman W A."/>
        </authorList>
    </citation>
    <scope>NUCLEOTIDE SEQUENCE [LARGE SCALE GENOMIC DNA]</scope>
    <source>
        <strain evidence="7">PS624</strain>
    </source>
</reference>
<keyword evidence="3" id="KW-0378">Hydrolase</keyword>
<dbReference type="PANTHER" id="PTHR30471">
    <property type="entry name" value="DNA REPAIR PROTEIN RADC"/>
    <property type="match status" value="1"/>
</dbReference>
<dbReference type="GO" id="GO:0008237">
    <property type="term" value="F:metallopeptidase activity"/>
    <property type="evidence" value="ECO:0007669"/>
    <property type="project" value="UniProtKB-KW"/>
</dbReference>
<dbReference type="GO" id="GO:0046872">
    <property type="term" value="F:metal ion binding"/>
    <property type="evidence" value="ECO:0007669"/>
    <property type="project" value="UniProtKB-KW"/>
</dbReference>
<dbReference type="PROSITE" id="PS50249">
    <property type="entry name" value="MPN"/>
    <property type="match status" value="1"/>
</dbReference>